<sequence>MRDKQFYINAIKMDLYRVVVAAGDIRKKIPVESVQEFMEHALLEFNKIQLTHHERDLKNELQNLSNTIEQILNKSEARLKWTENILTIRCGL</sequence>
<accession>A0A2M8KR97</accession>
<name>A0A2M8KR97_9BACT</name>
<dbReference type="Proteomes" id="UP000229554">
    <property type="component" value="Unassembled WGS sequence"/>
</dbReference>
<evidence type="ECO:0000313" key="1">
    <source>
        <dbReference type="EMBL" id="PJE62442.1"/>
    </source>
</evidence>
<comment type="caution">
    <text evidence="1">The sequence shown here is derived from an EMBL/GenBank/DDBJ whole genome shotgun (WGS) entry which is preliminary data.</text>
</comment>
<proteinExistence type="predicted"/>
<gene>
    <name evidence="1" type="ORF">COU88_04970</name>
</gene>
<organism evidence="1 2">
    <name type="scientific">Candidatus Roizmanbacteria bacterium CG10_big_fil_rev_8_21_14_0_10_39_6</name>
    <dbReference type="NCBI Taxonomy" id="1974853"/>
    <lineage>
        <taxon>Bacteria</taxon>
        <taxon>Candidatus Roizmaniibacteriota</taxon>
    </lineage>
</organism>
<protein>
    <submittedName>
        <fullName evidence="1">Uncharacterized protein</fullName>
    </submittedName>
</protein>
<reference evidence="2" key="1">
    <citation type="submission" date="2017-09" db="EMBL/GenBank/DDBJ databases">
        <title>Depth-based differentiation of microbial function through sediment-hosted aquifers and enrichment of novel symbionts in the deep terrestrial subsurface.</title>
        <authorList>
            <person name="Probst A.J."/>
            <person name="Ladd B."/>
            <person name="Jarett J.K."/>
            <person name="Geller-Mcgrath D.E."/>
            <person name="Sieber C.M.K."/>
            <person name="Emerson J.B."/>
            <person name="Anantharaman K."/>
            <person name="Thomas B.C."/>
            <person name="Malmstrom R."/>
            <person name="Stieglmeier M."/>
            <person name="Klingl A."/>
            <person name="Woyke T."/>
            <person name="Ryan C.M."/>
            <person name="Banfield J.F."/>
        </authorList>
    </citation>
    <scope>NUCLEOTIDE SEQUENCE [LARGE SCALE GENOMIC DNA]</scope>
</reference>
<dbReference type="AlphaFoldDB" id="A0A2M8KR97"/>
<dbReference type="EMBL" id="PFED01000204">
    <property type="protein sequence ID" value="PJE62442.1"/>
    <property type="molecule type" value="Genomic_DNA"/>
</dbReference>
<evidence type="ECO:0000313" key="2">
    <source>
        <dbReference type="Proteomes" id="UP000229554"/>
    </source>
</evidence>